<dbReference type="Proteomes" id="UP000228380">
    <property type="component" value="Unplaced"/>
</dbReference>
<organism evidence="1 2">
    <name type="scientific">Phoenix dactylifera</name>
    <name type="common">Date palm</name>
    <dbReference type="NCBI Taxonomy" id="42345"/>
    <lineage>
        <taxon>Eukaryota</taxon>
        <taxon>Viridiplantae</taxon>
        <taxon>Streptophyta</taxon>
        <taxon>Embryophyta</taxon>
        <taxon>Tracheophyta</taxon>
        <taxon>Spermatophyta</taxon>
        <taxon>Magnoliopsida</taxon>
        <taxon>Liliopsida</taxon>
        <taxon>Arecaceae</taxon>
        <taxon>Coryphoideae</taxon>
        <taxon>Phoeniceae</taxon>
        <taxon>Phoenix</taxon>
    </lineage>
</organism>
<dbReference type="KEGG" id="pda:120106316"/>
<dbReference type="PANTHER" id="PTHR47581:SF2">
    <property type="entry name" value="OS09G0431600 PROTEIN"/>
    <property type="match status" value="1"/>
</dbReference>
<dbReference type="OrthoDB" id="185373at2759"/>
<evidence type="ECO:0000313" key="2">
    <source>
        <dbReference type="RefSeq" id="XP_038975233.1"/>
    </source>
</evidence>
<name>A0A8B8ZUM8_PHODC</name>
<reference evidence="2" key="1">
    <citation type="submission" date="2025-08" db="UniProtKB">
        <authorList>
            <consortium name="RefSeq"/>
        </authorList>
    </citation>
    <scope>IDENTIFICATION</scope>
    <source>
        <tissue evidence="2">Young leaves</tissue>
    </source>
</reference>
<dbReference type="GeneID" id="120106316"/>
<keyword evidence="1" id="KW-1185">Reference proteome</keyword>
<accession>A0A8B8ZUM8</accession>
<dbReference type="PANTHER" id="PTHR47581">
    <property type="entry name" value="OS09G0431600 PROTEIN"/>
    <property type="match status" value="1"/>
</dbReference>
<proteinExistence type="predicted"/>
<protein>
    <submittedName>
        <fullName evidence="2">Pentatricopeptide repeat-containing protein At5g10690-like</fullName>
    </submittedName>
</protein>
<dbReference type="AlphaFoldDB" id="A0A8B8ZUM8"/>
<evidence type="ECO:0000313" key="1">
    <source>
        <dbReference type="Proteomes" id="UP000228380"/>
    </source>
</evidence>
<dbReference type="RefSeq" id="XP_038975233.1">
    <property type="nucleotide sequence ID" value="XM_039119305.1"/>
</dbReference>
<gene>
    <name evidence="2" type="primary">LOC120106316</name>
</gene>
<sequence length="162" mass="18329">MMRAFSIRGDFDMVKRLHVHMWSDSVGSISPSVQVEADELLMEAAINDDQVDVARQILHRIITKREGFSWTTRGGMVAIRVEALSGFTNSILSPYVLPEVSLNDPIEKYMTAFEEADPLPASLKLDKVIMSLDWNLLWGFFFCSTLSQDSMMRCNATKNNGY</sequence>
<dbReference type="InterPro" id="IPR044781">
    <property type="entry name" value="At5g10690-like"/>
</dbReference>